<dbReference type="PANTHER" id="PTHR11920">
    <property type="entry name" value="GUANYLYL CYCLASE"/>
    <property type="match status" value="1"/>
</dbReference>
<evidence type="ECO:0000256" key="2">
    <source>
        <dbReference type="ARBA" id="ARBA00004370"/>
    </source>
</evidence>
<dbReference type="EMBL" id="UYYA01004326">
    <property type="protein sequence ID" value="VDM61209.1"/>
    <property type="molecule type" value="Genomic_DNA"/>
</dbReference>
<comment type="subcellular location">
    <subcellularLocation>
        <location evidence="2">Membrane</location>
    </subcellularLocation>
</comment>
<keyword evidence="7" id="KW-0325">Glycoprotein</keyword>
<dbReference type="GO" id="GO:0004383">
    <property type="term" value="F:guanylate cyclase activity"/>
    <property type="evidence" value="ECO:0007669"/>
    <property type="project" value="UniProtKB-EC"/>
</dbReference>
<dbReference type="AlphaFoldDB" id="A0A0R3PUM7"/>
<dbReference type="GO" id="GO:0001653">
    <property type="term" value="F:peptide receptor activity"/>
    <property type="evidence" value="ECO:0007669"/>
    <property type="project" value="TreeGrafter"/>
</dbReference>
<keyword evidence="6" id="KW-0472">Membrane</keyword>
<sequence length="92" mass="10056">MPRYCLFGDTVNTASRIESNGKPGQIHISTDTMRFLTQVIGGYKTEPRGEVIVKVSVTRDANRLSGKDNSACSFPTAYTCGPELCKCLSTTY</sequence>
<evidence type="ECO:0000259" key="9">
    <source>
        <dbReference type="PROSITE" id="PS50125"/>
    </source>
</evidence>
<dbReference type="InterPro" id="IPR050401">
    <property type="entry name" value="Cyclic_nucleotide_synthase"/>
</dbReference>
<proteinExistence type="predicted"/>
<feature type="domain" description="Guanylate cyclase" evidence="9">
    <location>
        <begin position="1"/>
        <end position="18"/>
    </location>
</feature>
<keyword evidence="5" id="KW-1133">Transmembrane helix</keyword>
<evidence type="ECO:0000256" key="7">
    <source>
        <dbReference type="ARBA" id="ARBA00023180"/>
    </source>
</evidence>
<keyword evidence="8" id="KW-0456">Lyase</keyword>
<dbReference type="WBParaSite" id="ACOC_0000962301-mRNA-1">
    <property type="protein sequence ID" value="ACOC_0000962301-mRNA-1"/>
    <property type="gene ID" value="ACOC_0000962301"/>
</dbReference>
<accession>A0A0R3PUM7</accession>
<protein>
    <submittedName>
        <fullName evidence="12">Guanylate cyclase domain-containing protein</fullName>
    </submittedName>
</protein>
<comment type="catalytic activity">
    <reaction evidence="1">
        <text>GTP = 3',5'-cyclic GMP + diphosphate</text>
        <dbReference type="Rhea" id="RHEA:13665"/>
        <dbReference type="ChEBI" id="CHEBI:33019"/>
        <dbReference type="ChEBI" id="CHEBI:37565"/>
        <dbReference type="ChEBI" id="CHEBI:57746"/>
        <dbReference type="EC" id="4.6.1.2"/>
    </reaction>
</comment>
<dbReference type="STRING" id="334426.A0A0R3PUM7"/>
<keyword evidence="3" id="KW-0812">Transmembrane</keyword>
<reference evidence="10 11" key="2">
    <citation type="submission" date="2018-11" db="EMBL/GenBank/DDBJ databases">
        <authorList>
            <consortium name="Pathogen Informatics"/>
        </authorList>
    </citation>
    <scope>NUCLEOTIDE SEQUENCE [LARGE SCALE GENOMIC DNA]</scope>
    <source>
        <strain evidence="10 11">Costa Rica</strain>
    </source>
</reference>
<evidence type="ECO:0000256" key="4">
    <source>
        <dbReference type="ARBA" id="ARBA00022741"/>
    </source>
</evidence>
<dbReference type="PANTHER" id="PTHR11920:SF493">
    <property type="entry name" value="RECEPTOR-TYPE GUANYLATE CYCLASE GCY-22"/>
    <property type="match status" value="1"/>
</dbReference>
<evidence type="ECO:0000256" key="8">
    <source>
        <dbReference type="ARBA" id="ARBA00023239"/>
    </source>
</evidence>
<evidence type="ECO:0000313" key="11">
    <source>
        <dbReference type="Proteomes" id="UP000267027"/>
    </source>
</evidence>
<dbReference type="Pfam" id="PF00211">
    <property type="entry name" value="Guanylate_cyc"/>
    <property type="match status" value="1"/>
</dbReference>
<evidence type="ECO:0000313" key="10">
    <source>
        <dbReference type="EMBL" id="VDM61209.1"/>
    </source>
</evidence>
<dbReference type="PROSITE" id="PS50125">
    <property type="entry name" value="GUANYLATE_CYCLASE_2"/>
    <property type="match status" value="1"/>
</dbReference>
<reference evidence="12" key="1">
    <citation type="submission" date="2017-02" db="UniProtKB">
        <authorList>
            <consortium name="WormBaseParasite"/>
        </authorList>
    </citation>
    <scope>IDENTIFICATION</scope>
</reference>
<evidence type="ECO:0000256" key="1">
    <source>
        <dbReference type="ARBA" id="ARBA00001436"/>
    </source>
</evidence>
<evidence type="ECO:0000313" key="12">
    <source>
        <dbReference type="WBParaSite" id="ACOC_0000962301-mRNA-1"/>
    </source>
</evidence>
<dbReference type="OMA" id="CGPELCK"/>
<dbReference type="OrthoDB" id="1890790at2759"/>
<keyword evidence="4" id="KW-0547">Nucleotide-binding</keyword>
<dbReference type="GO" id="GO:0007168">
    <property type="term" value="P:receptor guanylyl cyclase signaling pathway"/>
    <property type="evidence" value="ECO:0007669"/>
    <property type="project" value="TreeGrafter"/>
</dbReference>
<dbReference type="InterPro" id="IPR001054">
    <property type="entry name" value="A/G_cyclase"/>
</dbReference>
<dbReference type="GO" id="GO:0000166">
    <property type="term" value="F:nucleotide binding"/>
    <property type="evidence" value="ECO:0007669"/>
    <property type="project" value="UniProtKB-KW"/>
</dbReference>
<organism evidence="12">
    <name type="scientific">Angiostrongylus costaricensis</name>
    <name type="common">Nematode worm</name>
    <dbReference type="NCBI Taxonomy" id="334426"/>
    <lineage>
        <taxon>Eukaryota</taxon>
        <taxon>Metazoa</taxon>
        <taxon>Ecdysozoa</taxon>
        <taxon>Nematoda</taxon>
        <taxon>Chromadorea</taxon>
        <taxon>Rhabditida</taxon>
        <taxon>Rhabditina</taxon>
        <taxon>Rhabditomorpha</taxon>
        <taxon>Strongyloidea</taxon>
        <taxon>Metastrongylidae</taxon>
        <taxon>Angiostrongylus</taxon>
    </lineage>
</organism>
<dbReference type="GO" id="GO:0004016">
    <property type="term" value="F:adenylate cyclase activity"/>
    <property type="evidence" value="ECO:0007669"/>
    <property type="project" value="TreeGrafter"/>
</dbReference>
<gene>
    <name evidence="10" type="ORF">ACOC_LOCUS9624</name>
</gene>
<dbReference type="CDD" id="cd07302">
    <property type="entry name" value="CHD"/>
    <property type="match status" value="1"/>
</dbReference>
<dbReference type="Proteomes" id="UP000267027">
    <property type="component" value="Unassembled WGS sequence"/>
</dbReference>
<dbReference type="GO" id="GO:0035556">
    <property type="term" value="P:intracellular signal transduction"/>
    <property type="evidence" value="ECO:0007669"/>
    <property type="project" value="InterPro"/>
</dbReference>
<dbReference type="SUPFAM" id="SSF55073">
    <property type="entry name" value="Nucleotide cyclase"/>
    <property type="match status" value="1"/>
</dbReference>
<evidence type="ECO:0000256" key="5">
    <source>
        <dbReference type="ARBA" id="ARBA00022989"/>
    </source>
</evidence>
<keyword evidence="11" id="KW-1185">Reference proteome</keyword>
<evidence type="ECO:0000256" key="6">
    <source>
        <dbReference type="ARBA" id="ARBA00023136"/>
    </source>
</evidence>
<evidence type="ECO:0000256" key="3">
    <source>
        <dbReference type="ARBA" id="ARBA00022692"/>
    </source>
</evidence>
<name>A0A0R3PUM7_ANGCS</name>
<dbReference type="GO" id="GO:0005886">
    <property type="term" value="C:plasma membrane"/>
    <property type="evidence" value="ECO:0007669"/>
    <property type="project" value="TreeGrafter"/>
</dbReference>
<dbReference type="Gene3D" id="3.30.70.1230">
    <property type="entry name" value="Nucleotide cyclase"/>
    <property type="match status" value="1"/>
</dbReference>
<dbReference type="InterPro" id="IPR029787">
    <property type="entry name" value="Nucleotide_cyclase"/>
</dbReference>